<evidence type="ECO:0000313" key="1">
    <source>
        <dbReference type="EMBL" id="SAP88997.1"/>
    </source>
</evidence>
<proteinExistence type="predicted"/>
<protein>
    <submittedName>
        <fullName evidence="2">Uncharacterized protein</fullName>
    </submittedName>
</protein>
<evidence type="ECO:0000313" key="4">
    <source>
        <dbReference type="Proteomes" id="UP000345637"/>
    </source>
</evidence>
<evidence type="ECO:0000313" key="3">
    <source>
        <dbReference type="Proteomes" id="UP000078124"/>
    </source>
</evidence>
<dbReference type="EMBL" id="FLAC01000011">
    <property type="protein sequence ID" value="SAP88997.1"/>
    <property type="molecule type" value="Genomic_DNA"/>
</dbReference>
<dbReference type="EMBL" id="CAADJE010000025">
    <property type="protein sequence ID" value="VFS73740.1"/>
    <property type="molecule type" value="Genomic_DNA"/>
</dbReference>
<reference evidence="2 4" key="1">
    <citation type="submission" date="2019-03" db="EMBL/GenBank/DDBJ databases">
        <authorList>
            <consortium name="Pathogen Informatics"/>
        </authorList>
    </citation>
    <scope>NUCLEOTIDE SEQUENCE [LARGE SCALE GENOMIC DNA]</scope>
    <source>
        <strain evidence="1 3">2880STDY5682802</strain>
        <strain evidence="2 4">NCTC12998</strain>
    </source>
</reference>
<dbReference type="Proteomes" id="UP000345637">
    <property type="component" value="Unassembled WGS sequence"/>
</dbReference>
<sequence length="48" mass="5526">MTVIVVLSPVPLNAHSCRCLAHFSTGLEKRQKYAHNAEVKKRLEKHRK</sequence>
<dbReference type="AlphaFoldDB" id="A0A2X2E9Z2"/>
<organism evidence="2 4">
    <name type="scientific">Raoultella planticola</name>
    <name type="common">Klebsiella planticola</name>
    <dbReference type="NCBI Taxonomy" id="575"/>
    <lineage>
        <taxon>Bacteria</taxon>
        <taxon>Pseudomonadati</taxon>
        <taxon>Pseudomonadota</taxon>
        <taxon>Gammaproteobacteria</taxon>
        <taxon>Enterobacterales</taxon>
        <taxon>Enterobacteriaceae</taxon>
        <taxon>Klebsiella/Raoultella group</taxon>
        <taxon>Raoultella</taxon>
    </lineage>
</organism>
<evidence type="ECO:0000313" key="2">
    <source>
        <dbReference type="EMBL" id="VFS73740.1"/>
    </source>
</evidence>
<name>A0A2X2E9Z2_RAOPL</name>
<accession>A0A2X2E9Z2</accession>
<dbReference type="Proteomes" id="UP000078124">
    <property type="component" value="Unassembled WGS sequence"/>
</dbReference>
<gene>
    <name evidence="2" type="ORF">NCTC12998_04357</name>
    <name evidence="1" type="ORF">SAMEA2273876_03042</name>
</gene>